<keyword evidence="1" id="KW-0732">Signal</keyword>
<name>A0A140D0B4_9GLOM</name>
<feature type="signal peptide" evidence="1">
    <location>
        <begin position="1"/>
        <end position="19"/>
    </location>
</feature>
<protein>
    <submittedName>
        <fullName evidence="2">Uncharacterized protein</fullName>
    </submittedName>
</protein>
<organism evidence="2">
    <name type="scientific">Rhizophagus clarus</name>
    <dbReference type="NCBI Taxonomy" id="94130"/>
    <lineage>
        <taxon>Eukaryota</taxon>
        <taxon>Fungi</taxon>
        <taxon>Fungi incertae sedis</taxon>
        <taxon>Mucoromycota</taxon>
        <taxon>Glomeromycotina</taxon>
        <taxon>Glomeromycetes</taxon>
        <taxon>Glomerales</taxon>
        <taxon>Glomeraceae</taxon>
        <taxon>Rhizophagus</taxon>
    </lineage>
</organism>
<dbReference type="AlphaFoldDB" id="A0A140D0B4"/>
<sequence length="106" mass="12101">MKFQYIFLLIIAFLTYVQAEKCHISNLLQTLLILLHGDWTSEIGDNPDQCYGISCPNIHDVEAPSNCCYTFYDQYNCEGDVIGHKHCGNHHFNTPISPSSAYLEEK</sequence>
<accession>A0A140D0B4</accession>
<proteinExistence type="predicted"/>
<evidence type="ECO:0000313" key="2">
    <source>
        <dbReference type="EMBL" id="AMJ52427.1"/>
    </source>
</evidence>
<dbReference type="EMBL" id="KU305789">
    <property type="protein sequence ID" value="AMJ52427.1"/>
    <property type="molecule type" value="Genomic_DNA"/>
</dbReference>
<reference evidence="2" key="1">
    <citation type="journal article" date="2016" name="BMC Genomics">
        <title>The effector candidate repertoire of the arbuscular mycorrhizal fungus Rhizophagus clarus.</title>
        <authorList>
            <person name="Sedzielewska Toro K."/>
            <person name="Brachmann A."/>
        </authorList>
    </citation>
    <scope>NUCLEOTIDE SEQUENCE</scope>
    <source>
        <strain evidence="2">MUCL46238</strain>
    </source>
</reference>
<evidence type="ECO:0000256" key="1">
    <source>
        <dbReference type="SAM" id="SignalP"/>
    </source>
</evidence>
<feature type="chain" id="PRO_5007301829" evidence="1">
    <location>
        <begin position="20"/>
        <end position="106"/>
    </location>
</feature>